<dbReference type="FunCoup" id="F5YEX8">
    <property type="interactions" value="53"/>
</dbReference>
<accession>F5YEX8</accession>
<evidence type="ECO:0000256" key="4">
    <source>
        <dbReference type="ARBA" id="ARBA00022692"/>
    </source>
</evidence>
<keyword evidence="6 10" id="KW-0547">Nucleotide-binding</keyword>
<keyword evidence="2 10" id="KW-1003">Cell membrane</keyword>
<comment type="subunit">
    <text evidence="10">Probably a homodimer.</text>
</comment>
<evidence type="ECO:0000313" key="13">
    <source>
        <dbReference type="EMBL" id="AEF82262.1"/>
    </source>
</evidence>
<dbReference type="InParanoid" id="F5YEX8"/>
<feature type="region of interest" description="Disordered" evidence="11">
    <location>
        <begin position="256"/>
        <end position="282"/>
    </location>
</feature>
<dbReference type="PIRSF" id="PIRSF004793">
    <property type="entry name" value="UCP004793"/>
    <property type="match status" value="1"/>
</dbReference>
<keyword evidence="10" id="KW-0997">Cell inner membrane</keyword>
<dbReference type="Pfam" id="PF19293">
    <property type="entry name" value="CdaA_N"/>
    <property type="match status" value="1"/>
</dbReference>
<dbReference type="HOGENOM" id="CLU_038561_0_1_12"/>
<gene>
    <name evidence="10" type="primary">dacA</name>
    <name evidence="13" type="ordered locus">TREAZ_0147</name>
</gene>
<keyword evidence="5 10" id="KW-0548">Nucleotidyltransferase</keyword>
<comment type="similarity">
    <text evidence="10">Belongs to the adenylate cyclase family. DacA/CdaA subfamily.</text>
</comment>
<protein>
    <recommendedName>
        <fullName evidence="10">Diadenylate cyclase</fullName>
        <shortName evidence="10">DAC</shortName>
        <ecNumber evidence="10">2.7.7.85</ecNumber>
    </recommendedName>
    <alternativeName>
        <fullName evidence="10">Cyclic-di-AMP synthase</fullName>
        <shortName evidence="10">c-di-AMP synthase</shortName>
    </alternativeName>
</protein>
<dbReference type="PANTHER" id="PTHR34185:SF1">
    <property type="entry name" value="DIADENYLATE CYCLASE"/>
    <property type="match status" value="1"/>
</dbReference>
<dbReference type="InterPro" id="IPR034701">
    <property type="entry name" value="CdaA"/>
</dbReference>
<reference evidence="13 14" key="2">
    <citation type="journal article" date="2011" name="ISME J.">
        <title>RNA-seq reveals cooperative metabolic interactions between two termite-gut spirochete species in co-culture.</title>
        <authorList>
            <person name="Rosenthal A.Z."/>
            <person name="Matson E.G."/>
            <person name="Eldar A."/>
            <person name="Leadbetter J.R."/>
        </authorList>
    </citation>
    <scope>NUCLEOTIDE SEQUENCE [LARGE SCALE GENOMIC DNA]</scope>
    <source>
        <strain evidence="14">ATCC BAA-888 / DSM 13862 / ZAS-9</strain>
    </source>
</reference>
<dbReference type="NCBIfam" id="TIGR00159">
    <property type="entry name" value="diadenylate cyclase CdaA"/>
    <property type="match status" value="1"/>
</dbReference>
<name>F5YEX8_LEAAZ</name>
<dbReference type="InterPro" id="IPR045585">
    <property type="entry name" value="CdaA_N"/>
</dbReference>
<evidence type="ECO:0000256" key="7">
    <source>
        <dbReference type="ARBA" id="ARBA00022840"/>
    </source>
</evidence>
<dbReference type="SUPFAM" id="SSF143597">
    <property type="entry name" value="YojJ-like"/>
    <property type="match status" value="1"/>
</dbReference>
<evidence type="ECO:0000259" key="12">
    <source>
        <dbReference type="PROSITE" id="PS51794"/>
    </source>
</evidence>
<keyword evidence="4 10" id="KW-0812">Transmembrane</keyword>
<dbReference type="InterPro" id="IPR050338">
    <property type="entry name" value="DisA"/>
</dbReference>
<proteinExistence type="inferred from homology"/>
<comment type="function">
    <text evidence="10">Catalyzes the condensation of 2 ATP molecules into cyclic di-AMP (c-di-AMP), a second messenger used to regulate differing processes in different bacteria.</text>
</comment>
<feature type="transmembrane region" description="Helical" evidence="10">
    <location>
        <begin position="65"/>
        <end position="83"/>
    </location>
</feature>
<evidence type="ECO:0000256" key="3">
    <source>
        <dbReference type="ARBA" id="ARBA00022679"/>
    </source>
</evidence>
<dbReference type="OrthoDB" id="9807385at2"/>
<feature type="transmembrane region" description="Helical" evidence="10">
    <location>
        <begin position="42"/>
        <end position="59"/>
    </location>
</feature>
<reference evidence="14" key="1">
    <citation type="submission" date="2009-12" db="EMBL/GenBank/DDBJ databases">
        <title>Complete sequence of Treponema azotonutricium strain ZAS-9.</title>
        <authorList>
            <person name="Tetu S.G."/>
            <person name="Matson E."/>
            <person name="Ren Q."/>
            <person name="Seshadri R."/>
            <person name="Elbourne L."/>
            <person name="Hassan K.A."/>
            <person name="Durkin A."/>
            <person name="Radune D."/>
            <person name="Mohamoud Y."/>
            <person name="Shay R."/>
            <person name="Jin S."/>
            <person name="Zhang X."/>
            <person name="Lucey K."/>
            <person name="Ballor N.R."/>
            <person name="Ottesen E."/>
            <person name="Rosenthal R."/>
            <person name="Allen A."/>
            <person name="Leadbetter J.R."/>
            <person name="Paulsen I.T."/>
        </authorList>
    </citation>
    <scope>NUCLEOTIDE SEQUENCE [LARGE SCALE GENOMIC DNA]</scope>
    <source>
        <strain evidence="14">ATCC BAA-888 / DSM 13862 / ZAS-9</strain>
    </source>
</reference>
<evidence type="ECO:0000256" key="2">
    <source>
        <dbReference type="ARBA" id="ARBA00022475"/>
    </source>
</evidence>
<evidence type="ECO:0000256" key="10">
    <source>
        <dbReference type="HAMAP-Rule" id="MF_01499"/>
    </source>
</evidence>
<evidence type="ECO:0000256" key="11">
    <source>
        <dbReference type="SAM" id="MobiDB-lite"/>
    </source>
</evidence>
<evidence type="ECO:0000256" key="9">
    <source>
        <dbReference type="ARBA" id="ARBA00023136"/>
    </source>
</evidence>
<dbReference type="GO" id="GO:0006171">
    <property type="term" value="P:cAMP biosynthetic process"/>
    <property type="evidence" value="ECO:0007669"/>
    <property type="project" value="InterPro"/>
</dbReference>
<dbReference type="EMBL" id="CP001841">
    <property type="protein sequence ID" value="AEF82262.1"/>
    <property type="molecule type" value="Genomic_DNA"/>
</dbReference>
<dbReference type="PANTHER" id="PTHR34185">
    <property type="entry name" value="DIADENYLATE CYCLASE"/>
    <property type="match status" value="1"/>
</dbReference>
<evidence type="ECO:0000256" key="1">
    <source>
        <dbReference type="ARBA" id="ARBA00000877"/>
    </source>
</evidence>
<feature type="compositionally biased region" description="Basic and acidic residues" evidence="11">
    <location>
        <begin position="273"/>
        <end position="282"/>
    </location>
</feature>
<feature type="domain" description="DAC" evidence="12">
    <location>
        <begin position="84"/>
        <end position="240"/>
    </location>
</feature>
<dbReference type="Gene3D" id="3.40.1700.10">
    <property type="entry name" value="DNA integrity scanning protein, DisA, N-terminal domain"/>
    <property type="match status" value="1"/>
</dbReference>
<dbReference type="InterPro" id="IPR036888">
    <property type="entry name" value="DNA_integrity_DisA_N_sf"/>
</dbReference>
<evidence type="ECO:0000313" key="14">
    <source>
        <dbReference type="Proteomes" id="UP000009222"/>
    </source>
</evidence>
<evidence type="ECO:0000256" key="5">
    <source>
        <dbReference type="ARBA" id="ARBA00022695"/>
    </source>
</evidence>
<dbReference type="eggNOG" id="COG1624">
    <property type="taxonomic scope" value="Bacteria"/>
</dbReference>
<keyword evidence="3 10" id="KW-0808">Transferase</keyword>
<dbReference type="GO" id="GO:0004016">
    <property type="term" value="F:adenylate cyclase activity"/>
    <property type="evidence" value="ECO:0007669"/>
    <property type="project" value="UniProtKB-UniRule"/>
</dbReference>
<dbReference type="STRING" id="545695.TREAZ_0147"/>
<dbReference type="Proteomes" id="UP000009222">
    <property type="component" value="Chromosome"/>
</dbReference>
<comment type="catalytic activity">
    <reaction evidence="1 10">
        <text>2 ATP = 3',3'-c-di-AMP + 2 diphosphate</text>
        <dbReference type="Rhea" id="RHEA:35655"/>
        <dbReference type="ChEBI" id="CHEBI:30616"/>
        <dbReference type="ChEBI" id="CHEBI:33019"/>
        <dbReference type="ChEBI" id="CHEBI:71500"/>
        <dbReference type="EC" id="2.7.7.85"/>
    </reaction>
</comment>
<evidence type="ECO:0000256" key="6">
    <source>
        <dbReference type="ARBA" id="ARBA00022741"/>
    </source>
</evidence>
<dbReference type="InterPro" id="IPR003390">
    <property type="entry name" value="DNA_integrity_scan_DisA_N"/>
</dbReference>
<dbReference type="PROSITE" id="PS51794">
    <property type="entry name" value="DAC"/>
    <property type="match status" value="1"/>
</dbReference>
<dbReference type="AlphaFoldDB" id="F5YEX8"/>
<keyword evidence="9 10" id="KW-0472">Membrane</keyword>
<dbReference type="HAMAP" id="MF_01499">
    <property type="entry name" value="DacA"/>
    <property type="match status" value="1"/>
</dbReference>
<keyword evidence="8 10" id="KW-1133">Transmembrane helix</keyword>
<dbReference type="RefSeq" id="WP_015711777.1">
    <property type="nucleotide sequence ID" value="NC_015577.1"/>
</dbReference>
<dbReference type="EC" id="2.7.7.85" evidence="10"/>
<dbReference type="GO" id="GO:0005524">
    <property type="term" value="F:ATP binding"/>
    <property type="evidence" value="ECO:0007669"/>
    <property type="project" value="UniProtKB-UniRule"/>
</dbReference>
<dbReference type="InterPro" id="IPR014046">
    <property type="entry name" value="C-di-AMP_synthase"/>
</dbReference>
<organism evidence="13 14">
    <name type="scientific">Leadbettera azotonutricia (strain ATCC BAA-888 / DSM 13862 / ZAS-9)</name>
    <name type="common">Treponema azotonutricium</name>
    <dbReference type="NCBI Taxonomy" id="545695"/>
    <lineage>
        <taxon>Bacteria</taxon>
        <taxon>Pseudomonadati</taxon>
        <taxon>Spirochaetota</taxon>
        <taxon>Spirochaetia</taxon>
        <taxon>Spirochaetales</taxon>
        <taxon>Breznakiellaceae</taxon>
        <taxon>Leadbettera</taxon>
    </lineage>
</organism>
<keyword evidence="14" id="KW-1185">Reference proteome</keyword>
<feature type="transmembrane region" description="Helical" evidence="10">
    <location>
        <begin position="13"/>
        <end position="30"/>
    </location>
</feature>
<dbReference type="KEGG" id="taz:TREAZ_0147"/>
<dbReference type="GO" id="GO:0106408">
    <property type="term" value="F:diadenylate cyclase activity"/>
    <property type="evidence" value="ECO:0007669"/>
    <property type="project" value="UniProtKB-EC"/>
</dbReference>
<sequence length="282" mass="31116">MEWFQHISSVYDLIRPIVDVAIIAFILYKAYELLVKTQAVQLVKGAGVLALVYGIAVLFKLTTLQWILNVLGPGLFIAVVIVFQPELRKIIIRMGQGELFRPDSKPRLGQLEAVVTAAEILSREKRGMLVVFPRRVNIKNIIETGTRLNADISSSLIVTVFEFDTPLHDGAMIIQGGRIVAAGCFLPLSEQQDIRKSFGTRHRASLGMSEQSDAVILVVSEETGAISLAYDTKLYYDLSPLEVTRKLRELLDRGARKGDPDAALPEAGDADVGEGKDVFVEH</sequence>
<keyword evidence="7 10" id="KW-0067">ATP-binding</keyword>
<comment type="caution">
    <text evidence="10">Lacks conserved residue(s) required for the propagation of feature annotation.</text>
</comment>
<dbReference type="Pfam" id="PF02457">
    <property type="entry name" value="DAC"/>
    <property type="match status" value="1"/>
</dbReference>
<evidence type="ECO:0000256" key="8">
    <source>
        <dbReference type="ARBA" id="ARBA00022989"/>
    </source>
</evidence>